<comment type="catalytic activity">
    <reaction evidence="12">
        <text>a (3R)-hydroxyacyl-[ACP] + NADP(+) = a 3-oxoacyl-[ACP] + NADPH + H(+)</text>
        <dbReference type="Rhea" id="RHEA:17397"/>
        <dbReference type="Rhea" id="RHEA-COMP:9916"/>
        <dbReference type="Rhea" id="RHEA-COMP:9945"/>
        <dbReference type="ChEBI" id="CHEBI:15378"/>
        <dbReference type="ChEBI" id="CHEBI:57783"/>
        <dbReference type="ChEBI" id="CHEBI:58349"/>
        <dbReference type="ChEBI" id="CHEBI:78776"/>
        <dbReference type="ChEBI" id="CHEBI:78827"/>
        <dbReference type="EC" id="1.1.1.100"/>
    </reaction>
</comment>
<keyword evidence="7 12" id="KW-0560">Oxidoreductase</keyword>
<keyword evidence="6 11" id="KW-0521">NADP</keyword>
<dbReference type="PANTHER" id="PTHR42879">
    <property type="entry name" value="3-OXOACYL-(ACYL-CARRIER-PROTEIN) REDUCTASE"/>
    <property type="match status" value="1"/>
</dbReference>
<feature type="binding site" evidence="11">
    <location>
        <begin position="157"/>
        <end position="161"/>
    </location>
    <ligand>
        <name>NADP(+)</name>
        <dbReference type="ChEBI" id="CHEBI:58349"/>
    </ligand>
</feature>
<dbReference type="InterPro" id="IPR057326">
    <property type="entry name" value="KR_dom"/>
</dbReference>
<dbReference type="PROSITE" id="PS00061">
    <property type="entry name" value="ADH_SHORT"/>
    <property type="match status" value="1"/>
</dbReference>
<dbReference type="PRINTS" id="PR00080">
    <property type="entry name" value="SDRFAMILY"/>
</dbReference>
<dbReference type="InterPro" id="IPR002347">
    <property type="entry name" value="SDR_fam"/>
</dbReference>
<dbReference type="Proteomes" id="UP000594464">
    <property type="component" value="Chromosome"/>
</dbReference>
<proteinExistence type="inferred from homology"/>
<comment type="subunit">
    <text evidence="12">Homotetramer.</text>
</comment>
<gene>
    <name evidence="14" type="primary">fabG</name>
    <name evidence="14" type="ORF">G3M78_10860</name>
</gene>
<evidence type="ECO:0000256" key="4">
    <source>
        <dbReference type="ARBA" id="ARBA00022516"/>
    </source>
</evidence>
<dbReference type="InterPro" id="IPR011284">
    <property type="entry name" value="3oxo_ACP_reduc"/>
</dbReference>
<evidence type="ECO:0000256" key="10">
    <source>
        <dbReference type="PIRSR" id="PIRSR611284-1"/>
    </source>
</evidence>
<feature type="active site" description="Proton acceptor" evidence="10">
    <location>
        <position position="157"/>
    </location>
</feature>
<keyword evidence="8 12" id="KW-0443">Lipid metabolism</keyword>
<dbReference type="UniPathway" id="UPA00094"/>
<dbReference type="EMBL" id="CP048620">
    <property type="protein sequence ID" value="QPJ65865.1"/>
    <property type="molecule type" value="Genomic_DNA"/>
</dbReference>
<evidence type="ECO:0000256" key="6">
    <source>
        <dbReference type="ARBA" id="ARBA00022857"/>
    </source>
</evidence>
<dbReference type="Pfam" id="PF13561">
    <property type="entry name" value="adh_short_C2"/>
    <property type="match status" value="1"/>
</dbReference>
<keyword evidence="9 12" id="KW-0275">Fatty acid biosynthesis</keyword>
<dbReference type="FunFam" id="3.40.50.720:FF:000037">
    <property type="entry name" value="3-oxoacyl-[acyl-carrier-protein] reductase FabG"/>
    <property type="match status" value="1"/>
</dbReference>
<evidence type="ECO:0000256" key="12">
    <source>
        <dbReference type="RuleBase" id="RU366074"/>
    </source>
</evidence>
<name>A0A7T0G3Y3_9BACT</name>
<dbReference type="InterPro" id="IPR020904">
    <property type="entry name" value="Sc_DH/Rdtase_CS"/>
</dbReference>
<comment type="function">
    <text evidence="12">Catalyzes the NADPH-dependent reduction of beta-ketoacyl-ACP substrates to beta-hydroxyacyl-ACP products, the first reductive step in the elongation cycle of fatty acid biosynthesis.</text>
</comment>
<dbReference type="Gene3D" id="3.40.50.720">
    <property type="entry name" value="NAD(P)-binding Rossmann-like Domain"/>
    <property type="match status" value="1"/>
</dbReference>
<evidence type="ECO:0000256" key="3">
    <source>
        <dbReference type="ARBA" id="ARBA00012948"/>
    </source>
</evidence>
<dbReference type="SMART" id="SM00822">
    <property type="entry name" value="PKS_KR"/>
    <property type="match status" value="1"/>
</dbReference>
<dbReference type="InterPro" id="IPR050259">
    <property type="entry name" value="SDR"/>
</dbReference>
<dbReference type="PANTHER" id="PTHR42879:SF2">
    <property type="entry name" value="3-OXOACYL-[ACYL-CARRIER-PROTEIN] REDUCTASE FABG"/>
    <property type="match status" value="1"/>
</dbReference>
<comment type="similarity">
    <text evidence="2 12">Belongs to the short-chain dehydrogenases/reductases (SDR) family.</text>
</comment>
<evidence type="ECO:0000256" key="9">
    <source>
        <dbReference type="ARBA" id="ARBA00023160"/>
    </source>
</evidence>
<keyword evidence="4 12" id="KW-0444">Lipid biosynthesis</keyword>
<dbReference type="GO" id="GO:0051287">
    <property type="term" value="F:NAD binding"/>
    <property type="evidence" value="ECO:0007669"/>
    <property type="project" value="UniProtKB-UniRule"/>
</dbReference>
<evidence type="ECO:0000256" key="2">
    <source>
        <dbReference type="ARBA" id="ARBA00006484"/>
    </source>
</evidence>
<evidence type="ECO:0000256" key="8">
    <source>
        <dbReference type="ARBA" id="ARBA00023098"/>
    </source>
</evidence>
<dbReference type="GO" id="GO:0030497">
    <property type="term" value="P:fatty acid elongation"/>
    <property type="evidence" value="ECO:0007669"/>
    <property type="project" value="UniProtKB-ARBA"/>
</dbReference>
<evidence type="ECO:0000313" key="14">
    <source>
        <dbReference type="EMBL" id="QPJ65865.1"/>
    </source>
</evidence>
<dbReference type="NCBIfam" id="NF005559">
    <property type="entry name" value="PRK07231.1"/>
    <property type="match status" value="1"/>
</dbReference>
<sequence>MTEKTLQDKVALVTGGAQGIGLKIGEALAAEGAHVILGDVNLEGCQASADRIKGQGGSASGIRLDVSNAEEVKSAFDSIAKDHKPLDILVNNAGITRDGLLVRMKEDDWDRVLDINLKGSFLCGQQAAKQMMKQRQGAIVNIASIVGVMGNAGQANYSSSKAGLIGLTKTMARELAPRNVTVNAVAPGFIDTEMTRVLDEKVREKLIEQIPLARLGLPEDISNSVLFLVSSKSGYITGQVINVNGGMLM</sequence>
<evidence type="ECO:0000256" key="5">
    <source>
        <dbReference type="ARBA" id="ARBA00022832"/>
    </source>
</evidence>
<evidence type="ECO:0000259" key="13">
    <source>
        <dbReference type="SMART" id="SM00822"/>
    </source>
</evidence>
<feature type="domain" description="Ketoreductase" evidence="13">
    <location>
        <begin position="9"/>
        <end position="188"/>
    </location>
</feature>
<dbReference type="AlphaFoldDB" id="A0A7T0G3Y3"/>
<dbReference type="KEGG" id="nva:G3M78_10860"/>
<dbReference type="NCBIfam" id="NF009466">
    <property type="entry name" value="PRK12826.1-2"/>
    <property type="match status" value="1"/>
</dbReference>
<feature type="binding site" evidence="11">
    <location>
        <position position="92"/>
    </location>
    <ligand>
        <name>NADP(+)</name>
        <dbReference type="ChEBI" id="CHEBI:58349"/>
    </ligand>
</feature>
<keyword evidence="5 12" id="KW-0276">Fatty acid metabolism</keyword>
<organism evidence="14 15">
    <name type="scientific">Candidatus Nitrohelix vancouverensis</name>
    <dbReference type="NCBI Taxonomy" id="2705534"/>
    <lineage>
        <taxon>Bacteria</taxon>
        <taxon>Pseudomonadati</taxon>
        <taxon>Nitrospinota/Tectimicrobiota group</taxon>
        <taxon>Nitrospinota</taxon>
        <taxon>Nitrospinia</taxon>
        <taxon>Nitrospinales</taxon>
        <taxon>Nitrospinaceae</taxon>
        <taxon>Candidatus Nitrohelix</taxon>
    </lineage>
</organism>
<evidence type="ECO:0000256" key="1">
    <source>
        <dbReference type="ARBA" id="ARBA00005194"/>
    </source>
</evidence>
<evidence type="ECO:0000313" key="15">
    <source>
        <dbReference type="Proteomes" id="UP000594464"/>
    </source>
</evidence>
<dbReference type="CDD" id="cd05333">
    <property type="entry name" value="BKR_SDR_c"/>
    <property type="match status" value="1"/>
</dbReference>
<dbReference type="GO" id="GO:0004316">
    <property type="term" value="F:3-oxoacyl-[acyl-carrier-protein] reductase (NADPH) activity"/>
    <property type="evidence" value="ECO:0007669"/>
    <property type="project" value="UniProtKB-UniRule"/>
</dbReference>
<dbReference type="NCBIfam" id="NF004198">
    <property type="entry name" value="PRK05653.1-3"/>
    <property type="match status" value="1"/>
</dbReference>
<evidence type="ECO:0000256" key="7">
    <source>
        <dbReference type="ARBA" id="ARBA00023002"/>
    </source>
</evidence>
<reference evidence="15" key="1">
    <citation type="submission" date="2020-02" db="EMBL/GenBank/DDBJ databases">
        <title>Genomic and physiological characterization of two novel Nitrospinaceae genera.</title>
        <authorList>
            <person name="Mueller A.J."/>
            <person name="Jung M.-Y."/>
            <person name="Strachan C.R."/>
            <person name="Herbold C.W."/>
            <person name="Kirkegaard R.H."/>
            <person name="Daims H."/>
        </authorList>
    </citation>
    <scope>NUCLEOTIDE SEQUENCE [LARGE SCALE GENOMIC DNA]</scope>
</reference>
<dbReference type="InterPro" id="IPR036291">
    <property type="entry name" value="NAD(P)-bd_dom_sf"/>
</dbReference>
<protein>
    <recommendedName>
        <fullName evidence="3 12">3-oxoacyl-[acyl-carrier-protein] reductase</fullName>
        <ecNumber evidence="3 12">1.1.1.100</ecNumber>
    </recommendedName>
</protein>
<feature type="binding site" evidence="11">
    <location>
        <position position="190"/>
    </location>
    <ligand>
        <name>NADP(+)</name>
        <dbReference type="ChEBI" id="CHEBI:58349"/>
    </ligand>
</feature>
<dbReference type="EC" id="1.1.1.100" evidence="3 12"/>
<accession>A0A7T0G3Y3</accession>
<dbReference type="PRINTS" id="PR00081">
    <property type="entry name" value="GDHRDH"/>
</dbReference>
<dbReference type="NCBIfam" id="TIGR01830">
    <property type="entry name" value="3oxo_ACP_reduc"/>
    <property type="match status" value="1"/>
</dbReference>
<evidence type="ECO:0000256" key="11">
    <source>
        <dbReference type="PIRSR" id="PIRSR611284-2"/>
    </source>
</evidence>
<comment type="pathway">
    <text evidence="1 12">Lipid metabolism; fatty acid biosynthesis.</text>
</comment>
<dbReference type="SUPFAM" id="SSF51735">
    <property type="entry name" value="NAD(P)-binding Rossmann-fold domains"/>
    <property type="match status" value="1"/>
</dbReference>